<dbReference type="RefSeq" id="WP_226730221.1">
    <property type="nucleotide sequence ID" value="NZ_JAJAUY010000171.1"/>
</dbReference>
<comment type="caution">
    <text evidence="2">The sequence shown here is derived from an EMBL/GenBank/DDBJ whole genome shotgun (WGS) entry which is preliminary data.</text>
</comment>
<gene>
    <name evidence="2" type="ORF">LG632_27295</name>
</gene>
<name>A0ABS8BEU9_9ACTN</name>
<accession>A0ABS8BEU9</accession>
<reference evidence="2 3" key="1">
    <citation type="submission" date="2021-10" db="EMBL/GenBank/DDBJ databases">
        <title>Streptomyces sp. strain SMC 277, a novel streptomycete isolated from soil.</title>
        <authorList>
            <person name="Chanama M."/>
        </authorList>
    </citation>
    <scope>NUCLEOTIDE SEQUENCE [LARGE SCALE GENOMIC DNA]</scope>
    <source>
        <strain evidence="2 3">SMC 277</strain>
    </source>
</reference>
<keyword evidence="3" id="KW-1185">Reference proteome</keyword>
<evidence type="ECO:0000256" key="1">
    <source>
        <dbReference type="SAM" id="Phobius"/>
    </source>
</evidence>
<keyword evidence="1" id="KW-0812">Transmembrane</keyword>
<dbReference type="EMBL" id="JAJAUY010000171">
    <property type="protein sequence ID" value="MCB5183048.1"/>
    <property type="molecule type" value="Genomic_DNA"/>
</dbReference>
<protein>
    <submittedName>
        <fullName evidence="2">Uncharacterized protein</fullName>
    </submittedName>
</protein>
<keyword evidence="1" id="KW-1133">Transmembrane helix</keyword>
<feature type="transmembrane region" description="Helical" evidence="1">
    <location>
        <begin position="38"/>
        <end position="59"/>
    </location>
</feature>
<dbReference type="Proteomes" id="UP001199054">
    <property type="component" value="Unassembled WGS sequence"/>
</dbReference>
<proteinExistence type="predicted"/>
<sequence>MTFGDIRKAYGAPVVPLGIIPGRQGGETRSAALVDVRLCASLVIVVVLVLVGFFLLRVYPGLMQEPGLWPLVPPGLWALVRLSRGSFIRVVRFRRG</sequence>
<evidence type="ECO:0000313" key="2">
    <source>
        <dbReference type="EMBL" id="MCB5183048.1"/>
    </source>
</evidence>
<keyword evidence="1" id="KW-0472">Membrane</keyword>
<evidence type="ECO:0000313" key="3">
    <source>
        <dbReference type="Proteomes" id="UP001199054"/>
    </source>
</evidence>
<organism evidence="2 3">
    <name type="scientific">Streptomyces antimicrobicus</name>
    <dbReference type="NCBI Taxonomy" id="2883108"/>
    <lineage>
        <taxon>Bacteria</taxon>
        <taxon>Bacillati</taxon>
        <taxon>Actinomycetota</taxon>
        <taxon>Actinomycetes</taxon>
        <taxon>Kitasatosporales</taxon>
        <taxon>Streptomycetaceae</taxon>
        <taxon>Streptomyces</taxon>
    </lineage>
</organism>